<dbReference type="Pfam" id="PF12969">
    <property type="entry name" value="DUF3857"/>
    <property type="match status" value="1"/>
</dbReference>
<reference evidence="2 3" key="1">
    <citation type="submission" date="2018-04" db="EMBL/GenBank/DDBJ databases">
        <title>Flavobacterium sp. nov., isolated from glacier ice.</title>
        <authorList>
            <person name="Liu Q."/>
            <person name="Xin Y.-H."/>
        </authorList>
    </citation>
    <scope>NUCLEOTIDE SEQUENCE [LARGE SCALE GENOMIC DNA]</scope>
    <source>
        <strain evidence="2 3">LB2P30</strain>
    </source>
</reference>
<dbReference type="Gene3D" id="2.60.120.1130">
    <property type="match status" value="1"/>
</dbReference>
<dbReference type="OrthoDB" id="8595007at2"/>
<evidence type="ECO:0000313" key="3">
    <source>
        <dbReference type="Proteomes" id="UP000245618"/>
    </source>
</evidence>
<comment type="caution">
    <text evidence="2">The sequence shown here is derived from an EMBL/GenBank/DDBJ whole genome shotgun (WGS) entry which is preliminary data.</text>
</comment>
<name>A0A2U1JSS8_9FLAO</name>
<protein>
    <submittedName>
        <fullName evidence="2">DUF3857 domain-containing protein</fullName>
    </submittedName>
</protein>
<dbReference type="InterPro" id="IPR024618">
    <property type="entry name" value="DUF3857"/>
</dbReference>
<gene>
    <name evidence="2" type="ORF">DB891_13385</name>
</gene>
<dbReference type="SUPFAM" id="SSF54001">
    <property type="entry name" value="Cysteine proteinases"/>
    <property type="match status" value="1"/>
</dbReference>
<sequence>MSYKFVSVISIVFLFTTTLLFAQKSEYNTLTISDSLKENANAVVRLNQIDIVIASQRSMNIKNKRVVTVLNEKGLDAVEAYENYDKSGPVKSILATVYDAFGKEIKKIKRSDFRDQSAVSGSTLFSESRYIYLDYTPIQYPFTVVFESETETSNTAFIPQWMPLNDYFVSVEKSILNVSCPSSLGFKYKGFNFSNFNIKKTVDTSTQLSYTALKVFAQKEETASPSISTLFPRVMLGLELFHLEGVDGNAKTWAEFGKWYSEKILTGTTDLPEVTKAKIKVLVGAETDPIKKAQIIYKYVQEKSRYISVQVGIGGWKPMLASDVDRLGYGDCKALSNYTKALLNAVDVPSYNTVLYGNPRKRDIETDFVSMQGNHMILAIPNQDKYVFLECTSQVDPFGYQGTFTDDRDVLVIKPDGGEIVRTKIYEDSGNTQISKGTYSISENGDLSGKIGIVSEGSQYNQKFHNDKFSATEIDKFYKDYWSTINNLKIKKITFKNDSDKISFTENAEISAVNYGNISANKMMFVVNVFNPLTQSVKRIRNRKNPLEIQRGSVDIDEIEIALPANFSIEFLPGNVELNSKFGEYKTEIVKKDNNNIIYKRKFFLKKGLYTNKEYDEFRLFMEQISRNNNAKIILTKS</sequence>
<accession>A0A2U1JSS8</accession>
<organism evidence="2 3">
    <name type="scientific">Flavobacterium laiguense</name>
    <dbReference type="NCBI Taxonomy" id="2169409"/>
    <lineage>
        <taxon>Bacteria</taxon>
        <taxon>Pseudomonadati</taxon>
        <taxon>Bacteroidota</taxon>
        <taxon>Flavobacteriia</taxon>
        <taxon>Flavobacteriales</taxon>
        <taxon>Flavobacteriaceae</taxon>
        <taxon>Flavobacterium</taxon>
    </lineage>
</organism>
<dbReference type="AlphaFoldDB" id="A0A2U1JSS8"/>
<dbReference type="EMBL" id="QCZH01000017">
    <property type="protein sequence ID" value="PWA07994.1"/>
    <property type="molecule type" value="Genomic_DNA"/>
</dbReference>
<feature type="domain" description="DUF3857" evidence="1">
    <location>
        <begin position="59"/>
        <end position="200"/>
    </location>
</feature>
<dbReference type="Proteomes" id="UP000245618">
    <property type="component" value="Unassembled WGS sequence"/>
</dbReference>
<dbReference type="Gene3D" id="2.60.40.3140">
    <property type="match status" value="1"/>
</dbReference>
<keyword evidence="3" id="KW-1185">Reference proteome</keyword>
<proteinExistence type="predicted"/>
<dbReference type="RefSeq" id="WP_116764078.1">
    <property type="nucleotide sequence ID" value="NZ_QCZH01000017.1"/>
</dbReference>
<evidence type="ECO:0000259" key="1">
    <source>
        <dbReference type="Pfam" id="PF12969"/>
    </source>
</evidence>
<dbReference type="Gene3D" id="3.10.620.30">
    <property type="match status" value="1"/>
</dbReference>
<dbReference type="InterPro" id="IPR038765">
    <property type="entry name" value="Papain-like_cys_pep_sf"/>
</dbReference>
<evidence type="ECO:0000313" key="2">
    <source>
        <dbReference type="EMBL" id="PWA07994.1"/>
    </source>
</evidence>